<feature type="compositionally biased region" description="Polar residues" evidence="1">
    <location>
        <begin position="1"/>
        <end position="13"/>
    </location>
</feature>
<keyword evidence="2" id="KW-1133">Transmembrane helix</keyword>
<evidence type="ECO:0000256" key="2">
    <source>
        <dbReference type="SAM" id="Phobius"/>
    </source>
</evidence>
<sequence length="306" mass="31616">MTTGGHDPNQSPEGGNDTPSQPGGGTPPPPPGSYPPPQGGYPPPPGSYPPPPPSQGGYPPPPPGNYPPPPPGGFPPPGGYPPPPGSYPPPPAFDAGYGQAGPGGALRVGDAISYAWSKFAGNALSWVVLMLIAGIIEGLLNWAFNDRASFVTSVIGTLVITIVGYLLQAAFVMGALQETDGTKPSIGSFFQLRNIGAVIVACFLVAVFTTVGLILLIIPGLIVMFLTWWTLQFVIDQNQDPLTAIKSSFGAIASNWGTLLLLALALIGLNILGLIPFGLGLFITVPMTIIASTYAYRVTVGGPVHR</sequence>
<name>A0ABW9G0B8_9NOCA</name>
<accession>A0ABW9G0B8</accession>
<evidence type="ECO:0000313" key="3">
    <source>
        <dbReference type="EMBL" id="MFM1731028.1"/>
    </source>
</evidence>
<dbReference type="PANTHER" id="PTHR40076:SF1">
    <property type="entry name" value="MEMBRANE PROTEIN"/>
    <property type="match status" value="1"/>
</dbReference>
<organism evidence="3 4">
    <name type="scientific">Prescottella soli</name>
    <dbReference type="NCBI Taxonomy" id="1543852"/>
    <lineage>
        <taxon>Bacteria</taxon>
        <taxon>Bacillati</taxon>
        <taxon>Actinomycetota</taxon>
        <taxon>Actinomycetes</taxon>
        <taxon>Mycobacteriales</taxon>
        <taxon>Nocardiaceae</taxon>
        <taxon>Prescottella</taxon>
    </lineage>
</organism>
<feature type="compositionally biased region" description="Pro residues" evidence="1">
    <location>
        <begin position="25"/>
        <end position="92"/>
    </location>
</feature>
<dbReference type="PANTHER" id="PTHR40076">
    <property type="entry name" value="MEMBRANE PROTEIN-RELATED"/>
    <property type="match status" value="1"/>
</dbReference>
<reference evidence="3 4" key="1">
    <citation type="submission" date="2023-11" db="EMBL/GenBank/DDBJ databases">
        <authorList>
            <person name="Val-Calvo J."/>
            <person name="Scortti M."/>
            <person name="Vazquez-Boland J."/>
        </authorList>
    </citation>
    <scope>NUCLEOTIDE SEQUENCE [LARGE SCALE GENOMIC DNA]</scope>
    <source>
        <strain evidence="3 4">DSM 46662</strain>
    </source>
</reference>
<protein>
    <submittedName>
        <fullName evidence="3">Uncharacterized protein</fullName>
    </submittedName>
</protein>
<evidence type="ECO:0000256" key="1">
    <source>
        <dbReference type="SAM" id="MobiDB-lite"/>
    </source>
</evidence>
<feature type="transmembrane region" description="Helical" evidence="2">
    <location>
        <begin position="274"/>
        <end position="296"/>
    </location>
</feature>
<feature type="transmembrane region" description="Helical" evidence="2">
    <location>
        <begin position="197"/>
        <end position="229"/>
    </location>
</feature>
<keyword evidence="2" id="KW-0812">Transmembrane</keyword>
<keyword evidence="2" id="KW-0472">Membrane</keyword>
<feature type="transmembrane region" description="Helical" evidence="2">
    <location>
        <begin position="150"/>
        <end position="176"/>
    </location>
</feature>
<feature type="region of interest" description="Disordered" evidence="1">
    <location>
        <begin position="1"/>
        <end position="98"/>
    </location>
</feature>
<proteinExistence type="predicted"/>
<dbReference type="EMBL" id="JBDLNU010000006">
    <property type="protein sequence ID" value="MFM1731028.1"/>
    <property type="molecule type" value="Genomic_DNA"/>
</dbReference>
<comment type="caution">
    <text evidence="3">The sequence shown here is derived from an EMBL/GenBank/DDBJ whole genome shotgun (WGS) entry which is preliminary data.</text>
</comment>
<keyword evidence="4" id="KW-1185">Reference proteome</keyword>
<dbReference type="Proteomes" id="UP001629744">
    <property type="component" value="Unassembled WGS sequence"/>
</dbReference>
<gene>
    <name evidence="3" type="ORF">ABEU19_004575</name>
</gene>
<dbReference type="RefSeq" id="WP_348610698.1">
    <property type="nucleotide sequence ID" value="NZ_CP157276.1"/>
</dbReference>
<evidence type="ECO:0000313" key="4">
    <source>
        <dbReference type="Proteomes" id="UP001629744"/>
    </source>
</evidence>
<feature type="transmembrane region" description="Helical" evidence="2">
    <location>
        <begin position="249"/>
        <end position="267"/>
    </location>
</feature>
<dbReference type="InterPro" id="IPR010380">
    <property type="entry name" value="DUF975"/>
</dbReference>
<feature type="transmembrane region" description="Helical" evidence="2">
    <location>
        <begin position="123"/>
        <end position="144"/>
    </location>
</feature>